<evidence type="ECO:0000256" key="1">
    <source>
        <dbReference type="SAM" id="MobiDB-lite"/>
    </source>
</evidence>
<evidence type="ECO:0000313" key="3">
    <source>
        <dbReference type="EMBL" id="GLC29417.1"/>
    </source>
</evidence>
<organism evidence="3 4">
    <name type="scientific">Clostridium omnivorum</name>
    <dbReference type="NCBI Taxonomy" id="1604902"/>
    <lineage>
        <taxon>Bacteria</taxon>
        <taxon>Bacillati</taxon>
        <taxon>Bacillota</taxon>
        <taxon>Clostridia</taxon>
        <taxon>Eubacteriales</taxon>
        <taxon>Clostridiaceae</taxon>
        <taxon>Clostridium</taxon>
    </lineage>
</organism>
<feature type="region of interest" description="Disordered" evidence="1">
    <location>
        <begin position="89"/>
        <end position="108"/>
    </location>
</feature>
<dbReference type="RefSeq" id="WP_264848712.1">
    <property type="nucleotide sequence ID" value="NZ_BRXR01000001.1"/>
</dbReference>
<feature type="compositionally biased region" description="Polar residues" evidence="1">
    <location>
        <begin position="48"/>
        <end position="58"/>
    </location>
</feature>
<feature type="chain" id="PRO_5047480836" description="Lipoprotein" evidence="2">
    <location>
        <begin position="26"/>
        <end position="108"/>
    </location>
</feature>
<evidence type="ECO:0008006" key="5">
    <source>
        <dbReference type="Google" id="ProtNLM"/>
    </source>
</evidence>
<dbReference type="EMBL" id="BRXR01000001">
    <property type="protein sequence ID" value="GLC29417.1"/>
    <property type="molecule type" value="Genomic_DNA"/>
</dbReference>
<protein>
    <recommendedName>
        <fullName evidence="5">Lipoprotein</fullName>
    </recommendedName>
</protein>
<feature type="signal peptide" evidence="2">
    <location>
        <begin position="1"/>
        <end position="25"/>
    </location>
</feature>
<keyword evidence="2" id="KW-0732">Signal</keyword>
<feature type="region of interest" description="Disordered" evidence="1">
    <location>
        <begin position="26"/>
        <end position="83"/>
    </location>
</feature>
<proteinExistence type="predicted"/>
<evidence type="ECO:0000256" key="2">
    <source>
        <dbReference type="SAM" id="SignalP"/>
    </source>
</evidence>
<name>A0ABQ5N2I4_9CLOT</name>
<reference evidence="3 4" key="1">
    <citation type="journal article" date="2024" name="Int. J. Syst. Evol. Microbiol.">
        <title>Clostridium omnivorum sp. nov., isolated from anoxic soil under the treatment of reductive soil disinfestation.</title>
        <authorList>
            <person name="Ueki A."/>
            <person name="Tonouchi A."/>
            <person name="Kaku N."/>
            <person name="Honma S."/>
            <person name="Ueki K."/>
        </authorList>
    </citation>
    <scope>NUCLEOTIDE SEQUENCE [LARGE SCALE GENOMIC DNA]</scope>
    <source>
        <strain evidence="3 4">E14</strain>
    </source>
</reference>
<dbReference type="Proteomes" id="UP001208567">
    <property type="component" value="Unassembled WGS sequence"/>
</dbReference>
<accession>A0ABQ5N2I4</accession>
<comment type="caution">
    <text evidence="3">The sequence shown here is derived from an EMBL/GenBank/DDBJ whole genome shotgun (WGS) entry which is preliminary data.</text>
</comment>
<feature type="compositionally biased region" description="Low complexity" evidence="1">
    <location>
        <begin position="26"/>
        <end position="47"/>
    </location>
</feature>
<dbReference type="PROSITE" id="PS51257">
    <property type="entry name" value="PROKAR_LIPOPROTEIN"/>
    <property type="match status" value="1"/>
</dbReference>
<gene>
    <name evidence="3" type="ORF">bsdE14_08270</name>
</gene>
<keyword evidence="4" id="KW-1185">Reference proteome</keyword>
<evidence type="ECO:0000313" key="4">
    <source>
        <dbReference type="Proteomes" id="UP001208567"/>
    </source>
</evidence>
<sequence>MKVKRLIFSALISSALVFSGCSSKAANSAASNNTKNSTTSSTSASAKQTENNSSTTENLKPIKPNTVPQLSTEQKKKIDSNMNSALKNLDNTLKSIQDPSDINLDSTN</sequence>